<dbReference type="Pfam" id="PF01424">
    <property type="entry name" value="R3H"/>
    <property type="match status" value="1"/>
</dbReference>
<dbReference type="InterPro" id="IPR039247">
    <property type="entry name" value="KhpB"/>
</dbReference>
<dbReference type="PROSITE" id="PS51061">
    <property type="entry name" value="R3H"/>
    <property type="match status" value="1"/>
</dbReference>
<dbReference type="GO" id="GO:0071555">
    <property type="term" value="P:cell wall organization"/>
    <property type="evidence" value="ECO:0007669"/>
    <property type="project" value="UniProtKB-KW"/>
</dbReference>
<sequence>MEIIEKTGPTVEAAVKAGVEELGVTPAEVMVEVLEEPNRGLLGIGAKPARVRIIFMGQRPSAQPPAPKPATTSEDDQQSRRERSSGGEDRRNDRRQVDRRGNNRRDNDRRDNSRGRRGGDRRRDYDRGRSPRQMEDTFTEPAPDEIPDAEAHEDALAGKAVLVQLLEKMGMAETHVGIRKAEPTREDEELHWVLNVSGKNVNRLIGRRGDTLASLQYITRLIVSRTHDSHVNLIVDAGQYKDQRSEKLEDLAVRMADRAVEQQRTITLEPMPPNERRIIHLALRERDDVETKSVGEGHSRKVTINPVL</sequence>
<dbReference type="AlphaFoldDB" id="A0A7S8IBR4"/>
<dbReference type="InterPro" id="IPR001374">
    <property type="entry name" value="R3H_dom"/>
</dbReference>
<dbReference type="InterPro" id="IPR015946">
    <property type="entry name" value="KH_dom-like_a/b"/>
</dbReference>
<dbReference type="InterPro" id="IPR038247">
    <property type="entry name" value="Jag_N_dom_sf"/>
</dbReference>
<dbReference type="HAMAP" id="MF_00867">
    <property type="entry name" value="KhpB"/>
    <property type="match status" value="1"/>
</dbReference>
<keyword evidence="2 6" id="KW-0694">RNA-binding</keyword>
<comment type="similarity">
    <text evidence="6">Belongs to the KhpB RNA-binding protein family.</text>
</comment>
<evidence type="ECO:0000259" key="8">
    <source>
        <dbReference type="PROSITE" id="PS51061"/>
    </source>
</evidence>
<keyword evidence="3 6" id="KW-0133">Cell shape</keyword>
<dbReference type="GO" id="GO:0005737">
    <property type="term" value="C:cytoplasm"/>
    <property type="evidence" value="ECO:0007669"/>
    <property type="project" value="UniProtKB-SubCell"/>
</dbReference>
<evidence type="ECO:0000313" key="9">
    <source>
        <dbReference type="EMBL" id="QPC80745.1"/>
    </source>
</evidence>
<comment type="function">
    <text evidence="6">A probable RNA chaperone. Forms a complex with KhpA which binds to cellular RNA and controls its expression. Plays a role in peptidoglycan (PG) homeostasis and cell length regulation.</text>
</comment>
<dbReference type="PANTHER" id="PTHR35800">
    <property type="entry name" value="PROTEIN JAG"/>
    <property type="match status" value="1"/>
</dbReference>
<comment type="subcellular location">
    <subcellularLocation>
        <location evidence="6">Cytoplasm</location>
    </subcellularLocation>
</comment>
<protein>
    <recommendedName>
        <fullName evidence="6">RNA-binding protein KhpB</fullName>
    </recommendedName>
    <alternativeName>
        <fullName evidence="6">RNA-binding protein EloR</fullName>
    </alternativeName>
</protein>
<dbReference type="SMART" id="SM01245">
    <property type="entry name" value="Jag_N"/>
    <property type="match status" value="1"/>
</dbReference>
<dbReference type="InterPro" id="IPR036867">
    <property type="entry name" value="R3H_dom_sf"/>
</dbReference>
<dbReference type="Pfam" id="PF14804">
    <property type="entry name" value="Jag_N"/>
    <property type="match status" value="1"/>
</dbReference>
<gene>
    <name evidence="6" type="primary">khpB</name>
    <name evidence="6" type="synonym">eloR</name>
    <name evidence="9" type="ORF">G4Y79_13590</name>
</gene>
<evidence type="ECO:0000256" key="4">
    <source>
        <dbReference type="ARBA" id="ARBA00023186"/>
    </source>
</evidence>
<comment type="caution">
    <text evidence="6">Lacks conserved residue(s) required for the propagation of feature annotation.</text>
</comment>
<dbReference type="NCBIfam" id="NF041568">
    <property type="entry name" value="Jag_EloR"/>
    <property type="match status" value="1"/>
</dbReference>
<evidence type="ECO:0000313" key="10">
    <source>
        <dbReference type="Proteomes" id="UP000594468"/>
    </source>
</evidence>
<dbReference type="GO" id="GO:0008360">
    <property type="term" value="P:regulation of cell shape"/>
    <property type="evidence" value="ECO:0007669"/>
    <property type="project" value="UniProtKB-KW"/>
</dbReference>
<keyword evidence="4 6" id="KW-0143">Chaperone</keyword>
<dbReference type="EMBL" id="CP062983">
    <property type="protein sequence ID" value="QPC80745.1"/>
    <property type="molecule type" value="Genomic_DNA"/>
</dbReference>
<dbReference type="CDD" id="cd02644">
    <property type="entry name" value="R3H_jag"/>
    <property type="match status" value="1"/>
</dbReference>
<dbReference type="InterPro" id="IPR038008">
    <property type="entry name" value="Jag_KH"/>
</dbReference>
<feature type="compositionally biased region" description="Basic and acidic residues" evidence="7">
    <location>
        <begin position="77"/>
        <end position="135"/>
    </location>
</feature>
<feature type="domain" description="R3H" evidence="8">
    <location>
        <begin position="242"/>
        <end position="308"/>
    </location>
</feature>
<dbReference type="PANTHER" id="PTHR35800:SF1">
    <property type="entry name" value="RNA-BINDING PROTEIN KHPB"/>
    <property type="match status" value="1"/>
</dbReference>
<comment type="subunit">
    <text evidence="6">Forms a complex with KhpA.</text>
</comment>
<evidence type="ECO:0000256" key="5">
    <source>
        <dbReference type="ARBA" id="ARBA00023316"/>
    </source>
</evidence>
<dbReference type="Gene3D" id="3.30.30.80">
    <property type="entry name" value="probable RNA-binding protein from clostridium symbiosum atcc 14940"/>
    <property type="match status" value="1"/>
</dbReference>
<feature type="region of interest" description="Disordered" evidence="7">
    <location>
        <begin position="58"/>
        <end position="144"/>
    </location>
</feature>
<evidence type="ECO:0000256" key="3">
    <source>
        <dbReference type="ARBA" id="ARBA00022960"/>
    </source>
</evidence>
<name>A0A7S8IBR4_9CHLR</name>
<comment type="domain">
    <text evidence="6">Has an N-terminal Jag-N domain and 2 RNA-binding domains (KH and R3H).</text>
</comment>
<keyword evidence="5 6" id="KW-0961">Cell wall biogenesis/degradation</keyword>
<dbReference type="Gene3D" id="3.30.1370.50">
    <property type="entry name" value="R3H-like domain"/>
    <property type="match status" value="1"/>
</dbReference>
<dbReference type="SUPFAM" id="SSF82708">
    <property type="entry name" value="R3H domain"/>
    <property type="match status" value="1"/>
</dbReference>
<evidence type="ECO:0000256" key="2">
    <source>
        <dbReference type="ARBA" id="ARBA00022884"/>
    </source>
</evidence>
<evidence type="ECO:0000256" key="6">
    <source>
        <dbReference type="HAMAP-Rule" id="MF_00867"/>
    </source>
</evidence>
<keyword evidence="1 6" id="KW-0963">Cytoplasm</keyword>
<proteinExistence type="inferred from homology"/>
<organism evidence="9 10">
    <name type="scientific">Phototrophicus methaneseepsis</name>
    <dbReference type="NCBI Taxonomy" id="2710758"/>
    <lineage>
        <taxon>Bacteria</taxon>
        <taxon>Bacillati</taxon>
        <taxon>Chloroflexota</taxon>
        <taxon>Candidatus Thermofontia</taxon>
        <taxon>Phototrophicales</taxon>
        <taxon>Phototrophicaceae</taxon>
        <taxon>Phototrophicus</taxon>
    </lineage>
</organism>
<evidence type="ECO:0000256" key="1">
    <source>
        <dbReference type="ARBA" id="ARBA00022490"/>
    </source>
</evidence>
<dbReference type="GO" id="GO:0003723">
    <property type="term" value="F:RNA binding"/>
    <property type="evidence" value="ECO:0007669"/>
    <property type="project" value="UniProtKB-UniRule"/>
</dbReference>
<evidence type="ECO:0000256" key="7">
    <source>
        <dbReference type="SAM" id="MobiDB-lite"/>
    </source>
</evidence>
<dbReference type="GO" id="GO:0009252">
    <property type="term" value="P:peptidoglycan biosynthetic process"/>
    <property type="evidence" value="ECO:0007669"/>
    <property type="project" value="UniProtKB-UniRule"/>
</dbReference>
<dbReference type="Proteomes" id="UP000594468">
    <property type="component" value="Chromosome"/>
</dbReference>
<dbReference type="InterPro" id="IPR032782">
    <property type="entry name" value="KhpB_N"/>
</dbReference>
<dbReference type="KEGG" id="pmet:G4Y79_13590"/>
<dbReference type="Gene3D" id="3.30.300.20">
    <property type="match status" value="1"/>
</dbReference>
<dbReference type="InterPro" id="IPR034079">
    <property type="entry name" value="R3H_KhpB"/>
</dbReference>
<keyword evidence="10" id="KW-1185">Reference proteome</keyword>
<dbReference type="CDD" id="cd02414">
    <property type="entry name" value="KH-II_Jag"/>
    <property type="match status" value="1"/>
</dbReference>
<dbReference type="RefSeq" id="WP_195168820.1">
    <property type="nucleotide sequence ID" value="NZ_CP062983.1"/>
</dbReference>
<accession>A0A7S8IBR4</accession>
<dbReference type="SMART" id="SM00393">
    <property type="entry name" value="R3H"/>
    <property type="match status" value="1"/>
</dbReference>
<dbReference type="Pfam" id="PF13083">
    <property type="entry name" value="KH_KhpA-B"/>
    <property type="match status" value="1"/>
</dbReference>
<reference evidence="9 10" key="1">
    <citation type="submission" date="2020-02" db="EMBL/GenBank/DDBJ databases">
        <authorList>
            <person name="Zheng R.K."/>
            <person name="Sun C.M."/>
        </authorList>
    </citation>
    <scope>NUCLEOTIDE SEQUENCE [LARGE SCALE GENOMIC DNA]</scope>
    <source>
        <strain evidence="10">rifampicinis</strain>
    </source>
</reference>